<dbReference type="Pfam" id="PF01321">
    <property type="entry name" value="Creatinase_N"/>
    <property type="match status" value="1"/>
</dbReference>
<reference evidence="5 6" key="1">
    <citation type="journal article" date="2009" name="Curr. Microbiol.">
        <title>Molecular cloning and expression of a novel cholinephosphotransferase involved in glycoglycerophospholipid biosynthesis of Mycoplasma fermentans.</title>
        <authorList>
            <person name="Ishida N."/>
            <person name="Irikura D."/>
            <person name="Matsuda K."/>
            <person name="Sato S."/>
            <person name="Asano K."/>
        </authorList>
    </citation>
    <scope>NUCLEOTIDE SEQUENCE [LARGE SCALE GENOMIC DNA]</scope>
    <source>
        <strain evidence="6">ATCC 19989 / NBRC 14854 / NCTC 10117 / PG18</strain>
    </source>
</reference>
<gene>
    <name evidence="5" type="ordered locus">MBIO_0126</name>
</gene>
<evidence type="ECO:0000256" key="1">
    <source>
        <dbReference type="ARBA" id="ARBA00022723"/>
    </source>
</evidence>
<dbReference type="PRINTS" id="PR00599">
    <property type="entry name" value="MAPEPTIDASE"/>
</dbReference>
<keyword evidence="6" id="KW-1185">Reference proteome</keyword>
<dbReference type="InterPro" id="IPR000587">
    <property type="entry name" value="Creatinase_N"/>
</dbReference>
<evidence type="ECO:0008006" key="7">
    <source>
        <dbReference type="Google" id="ProtNLM"/>
    </source>
</evidence>
<dbReference type="InterPro" id="IPR001714">
    <property type="entry name" value="Pept_M24_MAP"/>
</dbReference>
<evidence type="ECO:0000259" key="4">
    <source>
        <dbReference type="Pfam" id="PF01321"/>
    </source>
</evidence>
<dbReference type="InterPro" id="IPR029149">
    <property type="entry name" value="Creatin/AminoP/Spt16_N"/>
</dbReference>
<dbReference type="Gene3D" id="3.40.350.10">
    <property type="entry name" value="Creatinase/prolidase N-terminal domain"/>
    <property type="match status" value="1"/>
</dbReference>
<dbReference type="Proteomes" id="UP000006810">
    <property type="component" value="Chromosome"/>
</dbReference>
<dbReference type="EMBL" id="AP009608">
    <property type="protein sequence ID" value="BAH69391.1"/>
    <property type="molecule type" value="Genomic_DNA"/>
</dbReference>
<organism evidence="5 6">
    <name type="scientific">Mycoplasmopsis fermentans (strain ATCC 19989 / NBRC 14854 / NCTC 10117 / PG18)</name>
    <name type="common">Mycoplasma fermentans</name>
    <dbReference type="NCBI Taxonomy" id="496833"/>
    <lineage>
        <taxon>Bacteria</taxon>
        <taxon>Bacillati</taxon>
        <taxon>Mycoplasmatota</taxon>
        <taxon>Mycoplasmoidales</taxon>
        <taxon>Metamycoplasmataceae</taxon>
        <taxon>Mycoplasmopsis</taxon>
    </lineage>
</organism>
<dbReference type="SUPFAM" id="SSF55920">
    <property type="entry name" value="Creatinase/aminopeptidase"/>
    <property type="match status" value="1"/>
</dbReference>
<dbReference type="InterPro" id="IPR036005">
    <property type="entry name" value="Creatinase/aminopeptidase-like"/>
</dbReference>
<dbReference type="PATRIC" id="fig|496833.3.peg.546"/>
<dbReference type="eggNOG" id="COG0006">
    <property type="taxonomic scope" value="Bacteria"/>
</dbReference>
<evidence type="ECO:0000313" key="6">
    <source>
        <dbReference type="Proteomes" id="UP000006810"/>
    </source>
</evidence>
<dbReference type="Gene3D" id="3.90.230.10">
    <property type="entry name" value="Creatinase/methionine aminopeptidase superfamily"/>
    <property type="match status" value="1"/>
</dbReference>
<keyword evidence="2" id="KW-0378">Hydrolase</keyword>
<evidence type="ECO:0000259" key="3">
    <source>
        <dbReference type="Pfam" id="PF00557"/>
    </source>
</evidence>
<evidence type="ECO:0000256" key="2">
    <source>
        <dbReference type="ARBA" id="ARBA00022801"/>
    </source>
</evidence>
<dbReference type="InterPro" id="IPR001131">
    <property type="entry name" value="Peptidase_M24B_aminopep-P_CS"/>
</dbReference>
<accession>C4XE19</accession>
<dbReference type="PANTHER" id="PTHR46112">
    <property type="entry name" value="AMINOPEPTIDASE"/>
    <property type="match status" value="1"/>
</dbReference>
<dbReference type="PANTHER" id="PTHR46112:SF3">
    <property type="entry name" value="AMINOPEPTIDASE YPDF"/>
    <property type="match status" value="1"/>
</dbReference>
<dbReference type="KEGG" id="mfp:MBIO_0126"/>
<proteinExistence type="predicted"/>
<evidence type="ECO:0000313" key="5">
    <source>
        <dbReference type="EMBL" id="BAH69391.1"/>
    </source>
</evidence>
<dbReference type="Pfam" id="PF00557">
    <property type="entry name" value="Peptidase_M24"/>
    <property type="match status" value="1"/>
</dbReference>
<dbReference type="AlphaFoldDB" id="C4XE19"/>
<keyword evidence="1" id="KW-0479">Metal-binding</keyword>
<dbReference type="GO" id="GO:0008235">
    <property type="term" value="F:metalloexopeptidase activity"/>
    <property type="evidence" value="ECO:0007669"/>
    <property type="project" value="UniProtKB-ARBA"/>
</dbReference>
<protein>
    <recommendedName>
        <fullName evidence="7">Xaa-Pro aminopeptidase</fullName>
    </recommendedName>
</protein>
<feature type="domain" description="Peptidase M24" evidence="3">
    <location>
        <begin position="145"/>
        <end position="352"/>
    </location>
</feature>
<dbReference type="PROSITE" id="PS00491">
    <property type="entry name" value="PROLINE_PEPTIDASE"/>
    <property type="match status" value="1"/>
</dbReference>
<dbReference type="CDD" id="cd01092">
    <property type="entry name" value="APP-like"/>
    <property type="match status" value="1"/>
</dbReference>
<dbReference type="GO" id="GO:0046872">
    <property type="term" value="F:metal ion binding"/>
    <property type="evidence" value="ECO:0007669"/>
    <property type="project" value="UniProtKB-KW"/>
</dbReference>
<sequence>MWIWINCYKINKKGEVMNRKYLDKLFKEKKIDALVSEAPQTRLWYSKVQTSDGYIVIEKNKAYLFVDGRYIEYARNNAKNVEVILLQAGTLKEFFDKKAYKTVGLEKDYLNYQVYENLKNLIKPKKIEWVLGQELRILKSAEENEIMQKTIDISLAAYKELMTWVQPGMTEKEVAAYLNYLMKKHGSDKESFDEIVATGPSSAEPHHHPTDRKLKEGDLLKIDFGALYKGYSADITRTCILGGDKKANDPKQLEILQIVMEAAKAGRDAVRPGIKASEIDKICRDYITKKGYGKYFVHSTGHGLGIDVHELPNVRSTSDYILEPGMIITVEPGIYIEGLGGARNEDDVLVTEKGRYVFSRPEEKS</sequence>
<dbReference type="GO" id="GO:0004177">
    <property type="term" value="F:aminopeptidase activity"/>
    <property type="evidence" value="ECO:0007669"/>
    <property type="project" value="UniProtKB-ARBA"/>
</dbReference>
<dbReference type="InterPro" id="IPR050659">
    <property type="entry name" value="Peptidase_M24B"/>
</dbReference>
<dbReference type="HOGENOM" id="CLU_017266_4_2_14"/>
<dbReference type="InterPro" id="IPR000994">
    <property type="entry name" value="Pept_M24"/>
</dbReference>
<name>C4XE19_MYCFP</name>
<feature type="domain" description="Creatinase N-terminal" evidence="4">
    <location>
        <begin position="21"/>
        <end position="124"/>
    </location>
</feature>
<dbReference type="SUPFAM" id="SSF53092">
    <property type="entry name" value="Creatinase/prolidase N-terminal domain"/>
    <property type="match status" value="1"/>
</dbReference>